<evidence type="ECO:0000256" key="1">
    <source>
        <dbReference type="ARBA" id="ARBA00022588"/>
    </source>
</evidence>
<comment type="caution">
    <text evidence="9">Lacks conserved residue(s) required for the propagation of feature annotation.</text>
</comment>
<feature type="disulfide bond" evidence="9">
    <location>
        <begin position="69"/>
        <end position="96"/>
    </location>
</feature>
<feature type="domain" description="Sushi" evidence="11">
    <location>
        <begin position="1"/>
        <end position="40"/>
    </location>
</feature>
<evidence type="ECO:0000256" key="6">
    <source>
        <dbReference type="ARBA" id="ARBA00022875"/>
    </source>
</evidence>
<dbReference type="InterPro" id="IPR000436">
    <property type="entry name" value="Sushi_SCR_CCP_dom"/>
</dbReference>
<dbReference type="Ensembl" id="ENSMLUT00000029638.1">
    <property type="protein sequence ID" value="ENSMLUP00000019404.1"/>
    <property type="gene ID" value="ENSMLUG00000004030.2"/>
</dbReference>
<feature type="transmembrane region" description="Helical" evidence="10">
    <location>
        <begin position="104"/>
        <end position="127"/>
    </location>
</feature>
<dbReference type="Pfam" id="PF00084">
    <property type="entry name" value="Sushi"/>
    <property type="match status" value="2"/>
</dbReference>
<dbReference type="SMART" id="SM00032">
    <property type="entry name" value="CCP"/>
    <property type="match status" value="2"/>
</dbReference>
<evidence type="ECO:0000256" key="8">
    <source>
        <dbReference type="ARBA" id="ARBA00023180"/>
    </source>
</evidence>
<dbReference type="FunFam" id="2.10.70.10:FF:000014">
    <property type="entry name" value="Membrane cofactor protein"/>
    <property type="match status" value="1"/>
</dbReference>
<protein>
    <submittedName>
        <fullName evidence="12">Complement C3d receptor 2</fullName>
    </submittedName>
</protein>
<evidence type="ECO:0000259" key="11">
    <source>
        <dbReference type="PROSITE" id="PS50923"/>
    </source>
</evidence>
<feature type="disulfide bond" evidence="9">
    <location>
        <begin position="11"/>
        <end position="38"/>
    </location>
</feature>
<name>G1Q6S1_MYOLU</name>
<dbReference type="GO" id="GO:0006958">
    <property type="term" value="P:complement activation, classical pathway"/>
    <property type="evidence" value="ECO:0007669"/>
    <property type="project" value="UniProtKB-KW"/>
</dbReference>
<evidence type="ECO:0000256" key="5">
    <source>
        <dbReference type="ARBA" id="ARBA00022859"/>
    </source>
</evidence>
<keyword evidence="8" id="KW-0325">Glycoprotein</keyword>
<dbReference type="GO" id="GO:0045087">
    <property type="term" value="P:innate immune response"/>
    <property type="evidence" value="ECO:0007669"/>
    <property type="project" value="UniProtKB-KW"/>
</dbReference>
<dbReference type="AlphaFoldDB" id="G1Q6S1"/>
<evidence type="ECO:0000256" key="3">
    <source>
        <dbReference type="ARBA" id="ARBA00022729"/>
    </source>
</evidence>
<evidence type="ECO:0000256" key="9">
    <source>
        <dbReference type="PROSITE-ProRule" id="PRU00302"/>
    </source>
</evidence>
<keyword evidence="10" id="KW-1133">Transmembrane helix</keyword>
<dbReference type="PANTHER" id="PTHR19325">
    <property type="entry name" value="COMPLEMENT COMPONENT-RELATED SUSHI DOMAIN-CONTAINING"/>
    <property type="match status" value="1"/>
</dbReference>
<dbReference type="EMBL" id="AAPE02029594">
    <property type="status" value="NOT_ANNOTATED_CDS"/>
    <property type="molecule type" value="Genomic_DNA"/>
</dbReference>
<keyword evidence="3" id="KW-0732">Signal</keyword>
<organism evidence="12 13">
    <name type="scientific">Myotis lucifugus</name>
    <name type="common">Little brown bat</name>
    <dbReference type="NCBI Taxonomy" id="59463"/>
    <lineage>
        <taxon>Eukaryota</taxon>
        <taxon>Metazoa</taxon>
        <taxon>Chordata</taxon>
        <taxon>Craniata</taxon>
        <taxon>Vertebrata</taxon>
        <taxon>Euteleostomi</taxon>
        <taxon>Mammalia</taxon>
        <taxon>Eutheria</taxon>
        <taxon>Laurasiatheria</taxon>
        <taxon>Chiroptera</taxon>
        <taxon>Yangochiroptera</taxon>
        <taxon>Vespertilionidae</taxon>
        <taxon>Myotis</taxon>
    </lineage>
</organism>
<keyword evidence="13" id="KW-1185">Reference proteome</keyword>
<accession>G1Q6S1</accession>
<keyword evidence="5" id="KW-0391">Immunity</keyword>
<evidence type="ECO:0000256" key="2">
    <source>
        <dbReference type="ARBA" id="ARBA00022659"/>
    </source>
</evidence>
<keyword evidence="6" id="KW-0180">Complement pathway</keyword>
<dbReference type="Proteomes" id="UP000001074">
    <property type="component" value="Unassembled WGS sequence"/>
</dbReference>
<keyword evidence="1" id="KW-0399">Innate immunity</keyword>
<evidence type="ECO:0000256" key="10">
    <source>
        <dbReference type="SAM" id="Phobius"/>
    </source>
</evidence>
<dbReference type="CDD" id="cd00033">
    <property type="entry name" value="CCP"/>
    <property type="match status" value="2"/>
</dbReference>
<keyword evidence="4" id="KW-0677">Repeat</keyword>
<evidence type="ECO:0000313" key="13">
    <source>
        <dbReference type="Proteomes" id="UP000001074"/>
    </source>
</evidence>
<dbReference type="PANTHER" id="PTHR19325:SF391">
    <property type="entry name" value="COMPLEMENT RECEPTOR TYPE 2"/>
    <property type="match status" value="1"/>
</dbReference>
<dbReference type="InterPro" id="IPR035976">
    <property type="entry name" value="Sushi/SCR/CCP_sf"/>
</dbReference>
<evidence type="ECO:0000256" key="7">
    <source>
        <dbReference type="ARBA" id="ARBA00023157"/>
    </source>
</evidence>
<keyword evidence="10" id="KW-0812">Transmembrane</keyword>
<sequence length="132" mass="14229">FEPGTSIKYSCDPGYVLVGEESINCTSDGVWTPTVPKCKEITCPPPPVIDNGAHTGTPYVYNDSVTFKCDDGFTLKGSSEIRCKANDTWDPEIPVCEKGSLAPLLGGLSAGFVVLICLVSVTLYMILKHRIQ</sequence>
<gene>
    <name evidence="12" type="primary">CR2</name>
</gene>
<dbReference type="HOGENOM" id="CLU_020107_4_1_1"/>
<keyword evidence="7 9" id="KW-1015">Disulfide bond</keyword>
<dbReference type="GeneTree" id="ENSGT00940000161110"/>
<feature type="domain" description="Sushi" evidence="11">
    <location>
        <begin position="41"/>
        <end position="98"/>
    </location>
</feature>
<dbReference type="FunFam" id="2.10.70.10:FF:000070">
    <property type="entry name" value="Complement C3d receptor 2"/>
    <property type="match status" value="1"/>
</dbReference>
<evidence type="ECO:0000313" key="12">
    <source>
        <dbReference type="Ensembl" id="ENSMLUP00000019404.1"/>
    </source>
</evidence>
<reference evidence="12" key="3">
    <citation type="submission" date="2025-09" db="UniProtKB">
        <authorList>
            <consortium name="Ensembl"/>
        </authorList>
    </citation>
    <scope>IDENTIFICATION</scope>
</reference>
<proteinExistence type="predicted"/>
<reference evidence="12 13" key="1">
    <citation type="journal article" date="2011" name="Nature">
        <title>A high-resolution map of human evolutionary constraint using 29 mammals.</title>
        <authorList>
            <person name="Lindblad-Toh K."/>
            <person name="Garber M."/>
            <person name="Zuk O."/>
            <person name="Lin M.F."/>
            <person name="Parker B.J."/>
            <person name="Washietl S."/>
            <person name="Kheradpour P."/>
            <person name="Ernst J."/>
            <person name="Jordan G."/>
            <person name="Mauceli E."/>
            <person name="Ward L.D."/>
            <person name="Lowe C.B."/>
            <person name="Holloway A.K."/>
            <person name="Clamp M."/>
            <person name="Gnerre S."/>
            <person name="Alfoldi J."/>
            <person name="Beal K."/>
            <person name="Chang J."/>
            <person name="Clawson H."/>
            <person name="Cuff J."/>
            <person name="Di Palma F."/>
            <person name="Fitzgerald S."/>
            <person name="Flicek P."/>
            <person name="Guttman M."/>
            <person name="Hubisz M.J."/>
            <person name="Jaffe D.B."/>
            <person name="Jungreis I."/>
            <person name="Kent W.J."/>
            <person name="Kostka D."/>
            <person name="Lara M."/>
            <person name="Martins A.L."/>
            <person name="Massingham T."/>
            <person name="Moltke I."/>
            <person name="Raney B.J."/>
            <person name="Rasmussen M.D."/>
            <person name="Robinson J."/>
            <person name="Stark A."/>
            <person name="Vilella A.J."/>
            <person name="Wen J."/>
            <person name="Xie X."/>
            <person name="Zody M.C."/>
            <person name="Baldwin J."/>
            <person name="Bloom T."/>
            <person name="Chin C.W."/>
            <person name="Heiman D."/>
            <person name="Nicol R."/>
            <person name="Nusbaum C."/>
            <person name="Young S."/>
            <person name="Wilkinson J."/>
            <person name="Worley K.C."/>
            <person name="Kovar C.L."/>
            <person name="Muzny D.M."/>
            <person name="Gibbs R.A."/>
            <person name="Cree A."/>
            <person name="Dihn H.H."/>
            <person name="Fowler G."/>
            <person name="Jhangiani S."/>
            <person name="Joshi V."/>
            <person name="Lee S."/>
            <person name="Lewis L.R."/>
            <person name="Nazareth L.V."/>
            <person name="Okwuonu G."/>
            <person name="Santibanez J."/>
            <person name="Warren W.C."/>
            <person name="Mardis E.R."/>
            <person name="Weinstock G.M."/>
            <person name="Wilson R.K."/>
            <person name="Delehaunty K."/>
            <person name="Dooling D."/>
            <person name="Fronik C."/>
            <person name="Fulton L."/>
            <person name="Fulton B."/>
            <person name="Graves T."/>
            <person name="Minx P."/>
            <person name="Sodergren E."/>
            <person name="Birney E."/>
            <person name="Margulies E.H."/>
            <person name="Herrero J."/>
            <person name="Green E.D."/>
            <person name="Haussler D."/>
            <person name="Siepel A."/>
            <person name="Goldman N."/>
            <person name="Pollard K.S."/>
            <person name="Pedersen J.S."/>
            <person name="Lander E.S."/>
            <person name="Kellis M."/>
        </authorList>
    </citation>
    <scope>NUCLEOTIDE SEQUENCE [LARGE SCALE GENOMIC DNA]</scope>
</reference>
<keyword evidence="10" id="KW-0472">Membrane</keyword>
<keyword evidence="2 9" id="KW-0768">Sushi</keyword>
<dbReference type="InterPro" id="IPR050350">
    <property type="entry name" value="Compl-Cell_Adhes-Reg"/>
</dbReference>
<dbReference type="PROSITE" id="PS50923">
    <property type="entry name" value="SUSHI"/>
    <property type="match status" value="2"/>
</dbReference>
<dbReference type="Gene3D" id="2.10.70.10">
    <property type="entry name" value="Complement Module, domain 1"/>
    <property type="match status" value="2"/>
</dbReference>
<dbReference type="SUPFAM" id="SSF57535">
    <property type="entry name" value="Complement control module/SCR domain"/>
    <property type="match status" value="2"/>
</dbReference>
<reference evidence="12" key="2">
    <citation type="submission" date="2025-08" db="UniProtKB">
        <authorList>
            <consortium name="Ensembl"/>
        </authorList>
    </citation>
    <scope>IDENTIFICATION</scope>
</reference>
<evidence type="ECO:0000256" key="4">
    <source>
        <dbReference type="ARBA" id="ARBA00022737"/>
    </source>
</evidence>